<keyword evidence="1" id="KW-1133">Transmembrane helix</keyword>
<evidence type="ECO:0000313" key="3">
    <source>
        <dbReference type="Proteomes" id="UP000609323"/>
    </source>
</evidence>
<comment type="caution">
    <text evidence="2">The sequence shown here is derived from an EMBL/GenBank/DDBJ whole genome shotgun (WGS) entry which is preliminary data.</text>
</comment>
<feature type="transmembrane region" description="Helical" evidence="1">
    <location>
        <begin position="51"/>
        <end position="68"/>
    </location>
</feature>
<protein>
    <submittedName>
        <fullName evidence="2">Uncharacterized protein</fullName>
    </submittedName>
</protein>
<keyword evidence="1" id="KW-0812">Transmembrane</keyword>
<proteinExistence type="predicted"/>
<name>A0ABQ1FMC7_9BACL</name>
<dbReference type="Proteomes" id="UP000609323">
    <property type="component" value="Unassembled WGS sequence"/>
</dbReference>
<reference evidence="3" key="1">
    <citation type="journal article" date="2019" name="Int. J. Syst. Evol. Microbiol.">
        <title>The Global Catalogue of Microorganisms (GCM) 10K type strain sequencing project: providing services to taxonomists for standard genome sequencing and annotation.</title>
        <authorList>
            <consortium name="The Broad Institute Genomics Platform"/>
            <consortium name="The Broad Institute Genome Sequencing Center for Infectious Disease"/>
            <person name="Wu L."/>
            <person name="Ma J."/>
        </authorList>
    </citation>
    <scope>NUCLEOTIDE SEQUENCE [LARGE SCALE GENOMIC DNA]</scope>
    <source>
        <strain evidence="3">CGMCC 1.15044</strain>
    </source>
</reference>
<gene>
    <name evidence="2" type="ORF">GCM10010917_04110</name>
</gene>
<evidence type="ECO:0000313" key="2">
    <source>
        <dbReference type="EMBL" id="GGA22539.1"/>
    </source>
</evidence>
<evidence type="ECO:0000256" key="1">
    <source>
        <dbReference type="SAM" id="Phobius"/>
    </source>
</evidence>
<sequence length="100" mass="11012">MNSVMIEINLPEVAVNYIIRYEINKNGSPQPSAALCQGFYAGRSSDMKYDMILRFIAAIAFFTFVPFVQAYPWATAVFAAAGIYCAVTGFSKIIKPGGRE</sequence>
<organism evidence="2 3">
    <name type="scientific">Paenibacillus physcomitrellae</name>
    <dbReference type="NCBI Taxonomy" id="1619311"/>
    <lineage>
        <taxon>Bacteria</taxon>
        <taxon>Bacillati</taxon>
        <taxon>Bacillota</taxon>
        <taxon>Bacilli</taxon>
        <taxon>Bacillales</taxon>
        <taxon>Paenibacillaceae</taxon>
        <taxon>Paenibacillus</taxon>
    </lineage>
</organism>
<feature type="transmembrane region" description="Helical" evidence="1">
    <location>
        <begin position="74"/>
        <end position="94"/>
    </location>
</feature>
<accession>A0ABQ1FMC7</accession>
<dbReference type="EMBL" id="BMHF01000001">
    <property type="protein sequence ID" value="GGA22539.1"/>
    <property type="molecule type" value="Genomic_DNA"/>
</dbReference>
<keyword evidence="3" id="KW-1185">Reference proteome</keyword>
<keyword evidence="1" id="KW-0472">Membrane</keyword>